<dbReference type="EMBL" id="CZCS02000002">
    <property type="protein sequence ID" value="VXD10482.1"/>
    <property type="molecule type" value="Genomic_DNA"/>
</dbReference>
<accession>A0A7Z9DVP5</accession>
<dbReference type="AlphaFoldDB" id="A0A7Z9DVP5"/>
<evidence type="ECO:0000313" key="1">
    <source>
        <dbReference type="EMBL" id="VXD10482.1"/>
    </source>
</evidence>
<dbReference type="RefSeq" id="WP_197046230.1">
    <property type="nucleotide sequence ID" value="NZ_LR734982.1"/>
</dbReference>
<protein>
    <submittedName>
        <fullName evidence="1">Uncharacterized protein</fullName>
    </submittedName>
</protein>
<gene>
    <name evidence="1" type="ORF">PL9631_100088</name>
</gene>
<sequence>MDKPKFCKGQKVGVYSPNSVRIIYEVDKRWWTGASWVYNFVHCDTKKPVYIYFSNGGFTRYQQQERWLRLEIPLKNYQ</sequence>
<keyword evidence="2" id="KW-1185">Reference proteome</keyword>
<dbReference type="Proteomes" id="UP000182190">
    <property type="component" value="Unassembled WGS sequence"/>
</dbReference>
<evidence type="ECO:0000313" key="2">
    <source>
        <dbReference type="Proteomes" id="UP000182190"/>
    </source>
</evidence>
<organism evidence="1 2">
    <name type="scientific">Planktothrix paucivesiculata PCC 9631</name>
    <dbReference type="NCBI Taxonomy" id="671071"/>
    <lineage>
        <taxon>Bacteria</taxon>
        <taxon>Bacillati</taxon>
        <taxon>Cyanobacteriota</taxon>
        <taxon>Cyanophyceae</taxon>
        <taxon>Oscillatoriophycideae</taxon>
        <taxon>Oscillatoriales</taxon>
        <taxon>Microcoleaceae</taxon>
        <taxon>Planktothrix</taxon>
    </lineage>
</organism>
<name>A0A7Z9DVP5_9CYAN</name>
<reference evidence="1" key="1">
    <citation type="submission" date="2019-10" db="EMBL/GenBank/DDBJ databases">
        <authorList>
            <consortium name="Genoscope - CEA"/>
            <person name="William W."/>
        </authorList>
    </citation>
    <scope>NUCLEOTIDE SEQUENCE [LARGE SCALE GENOMIC DNA]</scope>
    <source>
        <strain evidence="1">BBR_PRJEB10994</strain>
    </source>
</reference>
<proteinExistence type="predicted"/>
<comment type="caution">
    <text evidence="1">The sequence shown here is derived from an EMBL/GenBank/DDBJ whole genome shotgun (WGS) entry which is preliminary data.</text>
</comment>